<dbReference type="InterPro" id="IPR002495">
    <property type="entry name" value="Glyco_trans_8"/>
</dbReference>
<dbReference type="Pfam" id="PF01501">
    <property type="entry name" value="Glyco_transf_8"/>
    <property type="match status" value="1"/>
</dbReference>
<protein>
    <recommendedName>
        <fullName evidence="3">Nucleotide-diphospho-sugar transferase</fullName>
    </recommendedName>
</protein>
<accession>A0A4T0J3Q7</accession>
<dbReference type="AlphaFoldDB" id="A0A4T0J3Q7"/>
<reference evidence="1 2" key="1">
    <citation type="submission" date="2019-03" db="EMBL/GenBank/DDBJ databases">
        <title>Sequencing 23 genomes of Wallemia ichthyophaga.</title>
        <authorList>
            <person name="Gostincar C."/>
        </authorList>
    </citation>
    <scope>NUCLEOTIDE SEQUENCE [LARGE SCALE GENOMIC DNA]</scope>
    <source>
        <strain evidence="1 2">EXF-6200</strain>
    </source>
</reference>
<organism evidence="1 2">
    <name type="scientific">Wallemia ichthyophaga</name>
    <dbReference type="NCBI Taxonomy" id="245174"/>
    <lineage>
        <taxon>Eukaryota</taxon>
        <taxon>Fungi</taxon>
        <taxon>Dikarya</taxon>
        <taxon>Basidiomycota</taxon>
        <taxon>Wallemiomycotina</taxon>
        <taxon>Wallemiomycetes</taxon>
        <taxon>Wallemiales</taxon>
        <taxon>Wallemiaceae</taxon>
        <taxon>Wallemia</taxon>
    </lineage>
</organism>
<dbReference type="InterPro" id="IPR050587">
    <property type="entry name" value="GNT1/Glycosyltrans_8"/>
</dbReference>
<dbReference type="Proteomes" id="UP000310689">
    <property type="component" value="Unassembled WGS sequence"/>
</dbReference>
<dbReference type="InterPro" id="IPR029044">
    <property type="entry name" value="Nucleotide-diphossugar_trans"/>
</dbReference>
<gene>
    <name evidence="1" type="ORF">E3P86_02410</name>
</gene>
<proteinExistence type="predicted"/>
<evidence type="ECO:0008006" key="3">
    <source>
        <dbReference type="Google" id="ProtNLM"/>
    </source>
</evidence>
<name>A0A4T0J3Q7_WALIC</name>
<sequence>MLDPAVEIAPVSPVVALESPVVLAGIVNSVSVAYSTLFAHFGQFAQGRRRAEDRKRKEEHYLNILIKVDVHSIGTNSIVDRLLASPAPYVMTKSWVTVVTTASYAIGAKVLSASLSHCKSQYPLLVLATEALPADARTHLLEFGLEVRTVEPLLLDSVAAGANRAAFAEAGNKLRAFALTEFETLGLLDADTLVTQNIDHLLAHDTHGGVGVDVDQLAIAFACTCNNRRKPFYPREWTVENCGHTRFSQTDTYSHTPPFTHLSRLTATNDVALNSGVMVFRPSDKVCGDIEQFVRTNRETVQSYVFPDQQILQDVFQDRVRILPWFYNALKVLRVCHKPLWDNGASNTRVNVVHYIHEKPWSRRCESIAFPNNLPAWDADAEFQVDPSHAWWWWAHDNLLSREHQWVDE</sequence>
<dbReference type="GO" id="GO:0016757">
    <property type="term" value="F:glycosyltransferase activity"/>
    <property type="evidence" value="ECO:0007669"/>
    <property type="project" value="InterPro"/>
</dbReference>
<evidence type="ECO:0000313" key="2">
    <source>
        <dbReference type="Proteomes" id="UP000310689"/>
    </source>
</evidence>
<dbReference type="Gene3D" id="3.90.550.10">
    <property type="entry name" value="Spore Coat Polysaccharide Biosynthesis Protein SpsA, Chain A"/>
    <property type="match status" value="1"/>
</dbReference>
<comment type="caution">
    <text evidence="1">The sequence shown here is derived from an EMBL/GenBank/DDBJ whole genome shotgun (WGS) entry which is preliminary data.</text>
</comment>
<evidence type="ECO:0000313" key="1">
    <source>
        <dbReference type="EMBL" id="TIB36637.1"/>
    </source>
</evidence>
<dbReference type="EMBL" id="SPOI01000121">
    <property type="protein sequence ID" value="TIB36637.1"/>
    <property type="molecule type" value="Genomic_DNA"/>
</dbReference>
<dbReference type="SUPFAM" id="SSF53448">
    <property type="entry name" value="Nucleotide-diphospho-sugar transferases"/>
    <property type="match status" value="1"/>
</dbReference>
<dbReference type="PANTHER" id="PTHR11183">
    <property type="entry name" value="GLYCOGENIN SUBFAMILY MEMBER"/>
    <property type="match status" value="1"/>
</dbReference>